<organism evidence="1 2">
    <name type="scientific">Campylobacter rectus</name>
    <name type="common">Wolinella recta</name>
    <dbReference type="NCBI Taxonomy" id="203"/>
    <lineage>
        <taxon>Bacteria</taxon>
        <taxon>Pseudomonadati</taxon>
        <taxon>Campylobacterota</taxon>
        <taxon>Epsilonproteobacteria</taxon>
        <taxon>Campylobacterales</taxon>
        <taxon>Campylobacteraceae</taxon>
        <taxon>Campylobacter</taxon>
    </lineage>
</organism>
<dbReference type="KEGG" id="crx:CRECT_1088"/>
<name>A0A6G5QM75_CAMRE</name>
<evidence type="ECO:0000313" key="1">
    <source>
        <dbReference type="EMBL" id="QCD46751.1"/>
    </source>
</evidence>
<sequence>MKNTITEALIYEAQGLKDDALVVYKNILKREPTNAAAIAAIRRLSGLSRKKTGVNEQMRDFFIKMKTDEEITEFKRWLIKL</sequence>
<dbReference type="EMBL" id="CP012543">
    <property type="protein sequence ID" value="QCD46751.1"/>
    <property type="molecule type" value="Genomic_DNA"/>
</dbReference>
<gene>
    <name evidence="1" type="ORF">CRECT_1088</name>
</gene>
<dbReference type="AlphaFoldDB" id="A0A6G5QM75"/>
<protein>
    <recommendedName>
        <fullName evidence="3">Tetratricopeptide repeat protein</fullName>
    </recommendedName>
</protein>
<evidence type="ECO:0008006" key="3">
    <source>
        <dbReference type="Google" id="ProtNLM"/>
    </source>
</evidence>
<accession>A0A6G5QM75</accession>
<reference evidence="1 2" key="1">
    <citation type="submission" date="2016-07" db="EMBL/GenBank/DDBJ databases">
        <title>Comparative genomics of the Campylobacter concisus group.</title>
        <authorList>
            <person name="Miller W.G."/>
            <person name="Yee E."/>
            <person name="Chapman M.H."/>
            <person name="Huynh S."/>
            <person name="Bono J.L."/>
            <person name="On S.L.W."/>
            <person name="StLeger J."/>
            <person name="Foster G."/>
            <person name="Parker C.T."/>
        </authorList>
    </citation>
    <scope>NUCLEOTIDE SEQUENCE [LARGE SCALE GENOMIC DNA]</scope>
    <source>
        <strain evidence="1 2">ATCC 33238</strain>
    </source>
</reference>
<dbReference type="Proteomes" id="UP000502377">
    <property type="component" value="Chromosome"/>
</dbReference>
<dbReference type="RefSeq" id="WP_002945355.1">
    <property type="nucleotide sequence ID" value="NZ_CP012543.1"/>
</dbReference>
<proteinExistence type="predicted"/>
<evidence type="ECO:0000313" key="2">
    <source>
        <dbReference type="Proteomes" id="UP000502377"/>
    </source>
</evidence>